<protein>
    <submittedName>
        <fullName evidence="2">Uncharacterized protein</fullName>
    </submittedName>
</protein>
<evidence type="ECO:0000256" key="1">
    <source>
        <dbReference type="ARBA" id="ARBA00038101"/>
    </source>
</evidence>
<dbReference type="AlphaFoldDB" id="A0ABD3PQG8"/>
<dbReference type="SUPFAM" id="SSF81901">
    <property type="entry name" value="HCP-like"/>
    <property type="match status" value="2"/>
</dbReference>
<dbReference type="InterPro" id="IPR050767">
    <property type="entry name" value="Sel1_AlgK"/>
</dbReference>
<dbReference type="InterPro" id="IPR006597">
    <property type="entry name" value="Sel1-like"/>
</dbReference>
<proteinExistence type="inferred from homology"/>
<accession>A0ABD3PQG8</accession>
<evidence type="ECO:0000313" key="3">
    <source>
        <dbReference type="Proteomes" id="UP001516023"/>
    </source>
</evidence>
<evidence type="ECO:0000313" key="2">
    <source>
        <dbReference type="EMBL" id="KAL3789934.1"/>
    </source>
</evidence>
<dbReference type="SMART" id="SM00671">
    <property type="entry name" value="SEL1"/>
    <property type="match status" value="2"/>
</dbReference>
<dbReference type="Proteomes" id="UP001516023">
    <property type="component" value="Unassembled WGS sequence"/>
</dbReference>
<keyword evidence="3" id="KW-1185">Reference proteome</keyword>
<dbReference type="InterPro" id="IPR011990">
    <property type="entry name" value="TPR-like_helical_dom_sf"/>
</dbReference>
<reference evidence="2 3" key="1">
    <citation type="journal article" date="2020" name="G3 (Bethesda)">
        <title>Improved Reference Genome for Cyclotella cryptica CCMP332, a Model for Cell Wall Morphogenesis, Salinity Adaptation, and Lipid Production in Diatoms (Bacillariophyta).</title>
        <authorList>
            <person name="Roberts W.R."/>
            <person name="Downey K.M."/>
            <person name="Ruck E.C."/>
            <person name="Traller J.C."/>
            <person name="Alverson A.J."/>
        </authorList>
    </citation>
    <scope>NUCLEOTIDE SEQUENCE [LARGE SCALE GENOMIC DNA]</scope>
    <source>
        <strain evidence="2 3">CCMP332</strain>
    </source>
</reference>
<name>A0ABD3PQG8_9STRA</name>
<comment type="caution">
    <text evidence="2">The sequence shown here is derived from an EMBL/GenBank/DDBJ whole genome shotgun (WGS) entry which is preliminary data.</text>
</comment>
<gene>
    <name evidence="2" type="ORF">HJC23_010619</name>
</gene>
<dbReference type="PANTHER" id="PTHR11102:SF147">
    <property type="entry name" value="SEL1L ADAPTOR SUBUNIT OF ERAD E3 UBIQUITIN LIGASE"/>
    <property type="match status" value="1"/>
</dbReference>
<comment type="similarity">
    <text evidence="1">Belongs to the sel-1 family.</text>
</comment>
<sequence length="614" mass="69158">MQHYAASTNISRTLRRLAFETTSLSTLSPSCCNVVRRHHWHARPKHSNAGPLIERTVPYPSTLHSDLFSSRYLSSRCLIAISSRQLHGSGIGPITPDRYDHNYDRSQANSKGEDLYTLAMEALQKAENAKKSHEEMLLREQYDAMERQRQKTLQREKARGKQRETNPKLKKLDSVAQMDNSRDRAAGVAVVRTIVKQSQPKDVRVDQFTNENGDNHGDDNQNEEFWKKTAHQYMIEAACRYGHPSALVRLGNVALERAILQNNESTVPIIDEEQCKAWTDESPIDLHRLLLLRSNVEDNQKVALDAQNVSNRHSKYLSPYQQLAACLYEEAGKQGSSEGWYNLGHLLWDNKDNEAEANESLKYEAFDAFLKSMEAGDSDALYFLAVQYLSHDDEDTSASATEHTAFLKKVHEKVGQQYTSFRPAKEDDSIMNVEPLELDDDLHQVGYGLLRRAALHHSHGPALHHLALLHHQINQKDDEFVKILSQAAATGHPESLFLQGHCFYHGSDGYGPQRDLKAAFDNFLAAAENGHIDAMVSAGAMLHSGVRSEDGTSYVVERDQERAFDLYQQAGELGSLEGWRNVVHCYATGQGVPQCLETAQHIAQTMLSNDENKT</sequence>
<dbReference type="EMBL" id="JABMIG020000135">
    <property type="protein sequence ID" value="KAL3789934.1"/>
    <property type="molecule type" value="Genomic_DNA"/>
</dbReference>
<dbReference type="Gene3D" id="1.25.40.10">
    <property type="entry name" value="Tetratricopeptide repeat domain"/>
    <property type="match status" value="2"/>
</dbReference>
<dbReference type="PANTHER" id="PTHR11102">
    <property type="entry name" value="SEL-1-LIKE PROTEIN"/>
    <property type="match status" value="1"/>
</dbReference>
<organism evidence="2 3">
    <name type="scientific">Cyclotella cryptica</name>
    <dbReference type="NCBI Taxonomy" id="29204"/>
    <lineage>
        <taxon>Eukaryota</taxon>
        <taxon>Sar</taxon>
        <taxon>Stramenopiles</taxon>
        <taxon>Ochrophyta</taxon>
        <taxon>Bacillariophyta</taxon>
        <taxon>Coscinodiscophyceae</taxon>
        <taxon>Thalassiosirophycidae</taxon>
        <taxon>Stephanodiscales</taxon>
        <taxon>Stephanodiscaceae</taxon>
        <taxon>Cyclotella</taxon>
    </lineage>
</organism>